<dbReference type="Proteomes" id="UP000237105">
    <property type="component" value="Unassembled WGS sequence"/>
</dbReference>
<comment type="caution">
    <text evidence="1">The sequence shown here is derived from an EMBL/GenBank/DDBJ whole genome shotgun (WGS) entry which is preliminary data.</text>
</comment>
<protein>
    <submittedName>
        <fullName evidence="1">Uncharacterized protein</fullName>
    </submittedName>
</protein>
<name>A0A2P5ARY5_PARAD</name>
<reference evidence="2" key="1">
    <citation type="submission" date="2016-06" db="EMBL/GenBank/DDBJ databases">
        <title>Parallel loss of symbiosis genes in relatives of nitrogen-fixing non-legume Parasponia.</title>
        <authorList>
            <person name="Van Velzen R."/>
            <person name="Holmer R."/>
            <person name="Bu F."/>
            <person name="Rutten L."/>
            <person name="Van Zeijl A."/>
            <person name="Liu W."/>
            <person name="Santuari L."/>
            <person name="Cao Q."/>
            <person name="Sharma T."/>
            <person name="Shen D."/>
            <person name="Roswanjaya Y."/>
            <person name="Wardhani T."/>
            <person name="Kalhor M.S."/>
            <person name="Jansen J."/>
            <person name="Van den Hoogen J."/>
            <person name="Gungor B."/>
            <person name="Hartog M."/>
            <person name="Hontelez J."/>
            <person name="Verver J."/>
            <person name="Yang W.-C."/>
            <person name="Schijlen E."/>
            <person name="Repin R."/>
            <person name="Schilthuizen M."/>
            <person name="Schranz E."/>
            <person name="Heidstra R."/>
            <person name="Miyata K."/>
            <person name="Fedorova E."/>
            <person name="Kohlen W."/>
            <person name="Bisseling T."/>
            <person name="Smit S."/>
            <person name="Geurts R."/>
        </authorList>
    </citation>
    <scope>NUCLEOTIDE SEQUENCE [LARGE SCALE GENOMIC DNA]</scope>
    <source>
        <strain evidence="2">cv. WU1-14</strain>
    </source>
</reference>
<organism evidence="1 2">
    <name type="scientific">Parasponia andersonii</name>
    <name type="common">Sponia andersonii</name>
    <dbReference type="NCBI Taxonomy" id="3476"/>
    <lineage>
        <taxon>Eukaryota</taxon>
        <taxon>Viridiplantae</taxon>
        <taxon>Streptophyta</taxon>
        <taxon>Embryophyta</taxon>
        <taxon>Tracheophyta</taxon>
        <taxon>Spermatophyta</taxon>
        <taxon>Magnoliopsida</taxon>
        <taxon>eudicotyledons</taxon>
        <taxon>Gunneridae</taxon>
        <taxon>Pentapetalae</taxon>
        <taxon>rosids</taxon>
        <taxon>fabids</taxon>
        <taxon>Rosales</taxon>
        <taxon>Cannabaceae</taxon>
        <taxon>Parasponia</taxon>
    </lineage>
</organism>
<evidence type="ECO:0000313" key="2">
    <source>
        <dbReference type="Proteomes" id="UP000237105"/>
    </source>
</evidence>
<keyword evidence="2" id="KW-1185">Reference proteome</keyword>
<gene>
    <name evidence="1" type="ORF">PanWU01x14_306190</name>
</gene>
<accession>A0A2P5ARY5</accession>
<sequence>METATRCLTCSKNLGMLKTPQTGWRILLISQVERHKESLDKFRTSFFKNSRRKLYLFINVKIWCESVRGNTLI</sequence>
<dbReference type="EMBL" id="JXTB01000470">
    <property type="protein sequence ID" value="PON39294.1"/>
    <property type="molecule type" value="Genomic_DNA"/>
</dbReference>
<evidence type="ECO:0000313" key="1">
    <source>
        <dbReference type="EMBL" id="PON39294.1"/>
    </source>
</evidence>
<proteinExistence type="predicted"/>
<dbReference type="AlphaFoldDB" id="A0A2P5ARY5"/>